<evidence type="ECO:0000313" key="2">
    <source>
        <dbReference type="Proteomes" id="UP000886900"/>
    </source>
</evidence>
<dbReference type="EMBL" id="JAHSTV010000011">
    <property type="protein sequence ID" value="MBV4466061.1"/>
    <property type="molecule type" value="Genomic_DNA"/>
</dbReference>
<dbReference type="InterPro" id="IPR025859">
    <property type="entry name" value="AurF/CmlI"/>
</dbReference>
<comment type="caution">
    <text evidence="1">The sequence shown here is derived from an EMBL/GenBank/DDBJ whole genome shotgun (WGS) entry which is preliminary data.</text>
</comment>
<dbReference type="RefSeq" id="WP_217857995.1">
    <property type="nucleotide sequence ID" value="NZ_JAHSTV010000011.1"/>
</dbReference>
<protein>
    <submittedName>
        <fullName evidence="1">Diiron oxygenase</fullName>
    </submittedName>
</protein>
<dbReference type="Proteomes" id="UP000886900">
    <property type="component" value="Unassembled WGS sequence"/>
</dbReference>
<organism evidence="1 2">
    <name type="scientific">Pseudomonas farris</name>
    <dbReference type="NCBI Taxonomy" id="2841207"/>
    <lineage>
        <taxon>Bacteria</taxon>
        <taxon>Pseudomonadati</taxon>
        <taxon>Pseudomonadota</taxon>
        <taxon>Gammaproteobacteria</taxon>
        <taxon>Pseudomonadales</taxon>
        <taxon>Pseudomonadaceae</taxon>
        <taxon>Pseudomonas</taxon>
    </lineage>
</organism>
<proteinExistence type="predicted"/>
<reference evidence="1" key="1">
    <citation type="submission" date="2021-06" db="EMBL/GenBank/DDBJ databases">
        <title>Updating the genus Pseudomonas: Description of 43 new species and partition of the Pseudomonas putida group.</title>
        <authorList>
            <person name="Girard L."/>
            <person name="Lood C."/>
            <person name="Vandamme P."/>
            <person name="Rokni-Zadeh H."/>
            <person name="Van Noort V."/>
            <person name="Hofte M."/>
            <person name="Lavigne R."/>
            <person name="De Mot R."/>
        </authorList>
    </citation>
    <scope>NUCLEOTIDE SEQUENCE</scope>
    <source>
        <strain evidence="1">SWRI79</strain>
    </source>
</reference>
<dbReference type="Pfam" id="PF11583">
    <property type="entry name" value="AurF"/>
    <property type="match status" value="1"/>
</dbReference>
<sequence length="315" mass="36332">MSSHSSLNIEARDYSKEVINRISLGWSTESEVVNSGRITRLSFITDAPDFIEEMIPFSMFDEWGELENQEKNDLLSAGWIIYQSNTIFIETDLVTPACIEIIRSRQDNLVGPEMARSMAEAMTDEGYHTLLAILTCDAVRVNRKLSLFPKDFHLVKTMNNYISSLDSEWKRRVARIATACCTENHITDYLDLLAQASSIQPMFLTAVNAHAKDEWNHGSQFSVLARDIYWSLSGDGKKVFKDTVELVANNFFRADLEAWLAVFDQLDRKSLDKLRKKIKTNAIDLQKDVEFTNNNRGLMKLYENLDWDWTKYEQR</sequence>
<evidence type="ECO:0000313" key="1">
    <source>
        <dbReference type="EMBL" id="MBV4466061.1"/>
    </source>
</evidence>
<keyword evidence="2" id="KW-1185">Reference proteome</keyword>
<gene>
    <name evidence="1" type="ORF">KVG95_22340</name>
</gene>
<name>A0ABS6Q190_9PSED</name>
<accession>A0ABS6Q190</accession>